<keyword evidence="1" id="KW-0328">Glycosyltransferase</keyword>
<comment type="similarity">
    <text evidence="3">Belongs to the glycosyl hydrolase 130 family.</text>
</comment>
<dbReference type="SUPFAM" id="SSF75005">
    <property type="entry name" value="Arabinanase/levansucrase/invertase"/>
    <property type="match status" value="1"/>
</dbReference>
<organism evidence="4 5">
    <name type="scientific">Leptospira ognonensis</name>
    <dbReference type="NCBI Taxonomy" id="2484945"/>
    <lineage>
        <taxon>Bacteria</taxon>
        <taxon>Pseudomonadati</taxon>
        <taxon>Spirochaetota</taxon>
        <taxon>Spirochaetia</taxon>
        <taxon>Leptospirales</taxon>
        <taxon>Leptospiraceae</taxon>
        <taxon>Leptospira</taxon>
    </lineage>
</organism>
<dbReference type="Pfam" id="PF04041">
    <property type="entry name" value="Glyco_hydro_130"/>
    <property type="match status" value="1"/>
</dbReference>
<proteinExistence type="inferred from homology"/>
<evidence type="ECO:0000256" key="2">
    <source>
        <dbReference type="ARBA" id="ARBA00022679"/>
    </source>
</evidence>
<keyword evidence="4" id="KW-0326">Glycosidase</keyword>
<comment type="caution">
    <text evidence="4">The sequence shown here is derived from an EMBL/GenBank/DDBJ whole genome shotgun (WGS) entry which is preliminary data.</text>
</comment>
<evidence type="ECO:0000256" key="1">
    <source>
        <dbReference type="ARBA" id="ARBA00022676"/>
    </source>
</evidence>
<dbReference type="InterPro" id="IPR007184">
    <property type="entry name" value="Mannoside_phosphorylase"/>
</dbReference>
<dbReference type="Gene3D" id="2.115.10.20">
    <property type="entry name" value="Glycosyl hydrolase domain, family 43"/>
    <property type="match status" value="1"/>
</dbReference>
<sequence>MNQLTKGIFQRFSDNPILTKDIWPYEINSVFNPGSILLEDGSTLLFCRVEDKTGKSHLTKAISKDGLHHWKIDENPTFLPNYDIHDSWGVEDPRITYLEELKKYAIVYTAYGKPGPSVALTLTKDFIHFERMGTILQADDKDAALFPKKIKGRYVMVHRPRTDSGSHMWISYSNDLIHWGDNKPMIETRAGSFWDANKIGLATPPIETEGGWLVLYHGVKNTSAGAVYRIGLALFDLENPEICIKRGAEWVFAPETFYERVGDVGNVVFPCGYVILSDRDTIHLYYGAADTCIGVAMGKISNMLAWLHEQ</sequence>
<protein>
    <submittedName>
        <fullName evidence="4">Glycosidase</fullName>
    </submittedName>
</protein>
<dbReference type="RefSeq" id="WP_135624935.1">
    <property type="nucleotide sequence ID" value="NZ_RQGD01000045.1"/>
</dbReference>
<dbReference type="PIRSF" id="PIRSF016202">
    <property type="entry name" value="PH1107"/>
    <property type="match status" value="1"/>
</dbReference>
<dbReference type="PANTHER" id="PTHR34106">
    <property type="entry name" value="GLYCOSIDASE"/>
    <property type="match status" value="1"/>
</dbReference>
<keyword evidence="2" id="KW-0808">Transferase</keyword>
<dbReference type="OrthoDB" id="9759709at2"/>
<keyword evidence="5" id="KW-1185">Reference proteome</keyword>
<reference evidence="4" key="1">
    <citation type="journal article" date="2019" name="PLoS Negl. Trop. Dis.">
        <title>Revisiting the worldwide diversity of Leptospira species in the environment.</title>
        <authorList>
            <person name="Vincent A.T."/>
            <person name="Schiettekatte O."/>
            <person name="Bourhy P."/>
            <person name="Veyrier F.J."/>
            <person name="Picardeau M."/>
        </authorList>
    </citation>
    <scope>NUCLEOTIDE SEQUENCE [LARGE SCALE GENOMIC DNA]</scope>
    <source>
        <strain evidence="4">201702476</strain>
    </source>
</reference>
<evidence type="ECO:0000256" key="3">
    <source>
        <dbReference type="ARBA" id="ARBA00024356"/>
    </source>
</evidence>
<dbReference type="EMBL" id="RQGD01000045">
    <property type="protein sequence ID" value="TGL56717.1"/>
    <property type="molecule type" value="Genomic_DNA"/>
</dbReference>
<dbReference type="AlphaFoldDB" id="A0A4R9JYX6"/>
<accession>A0A4R9JYX6</accession>
<keyword evidence="4" id="KW-0378">Hydrolase</keyword>
<gene>
    <name evidence="4" type="ORF">EHQ58_16110</name>
</gene>
<name>A0A4R9JYX6_9LEPT</name>
<dbReference type="GO" id="GO:0016798">
    <property type="term" value="F:hydrolase activity, acting on glycosyl bonds"/>
    <property type="evidence" value="ECO:0007669"/>
    <property type="project" value="UniProtKB-KW"/>
</dbReference>
<dbReference type="InterPro" id="IPR023296">
    <property type="entry name" value="Glyco_hydro_beta-prop_sf"/>
</dbReference>
<dbReference type="CDD" id="cd18615">
    <property type="entry name" value="GH130"/>
    <property type="match status" value="1"/>
</dbReference>
<evidence type="ECO:0000313" key="4">
    <source>
        <dbReference type="EMBL" id="TGL56717.1"/>
    </source>
</evidence>
<evidence type="ECO:0000313" key="5">
    <source>
        <dbReference type="Proteomes" id="UP000297693"/>
    </source>
</evidence>
<dbReference type="GO" id="GO:0016757">
    <property type="term" value="F:glycosyltransferase activity"/>
    <property type="evidence" value="ECO:0007669"/>
    <property type="project" value="UniProtKB-KW"/>
</dbReference>
<dbReference type="PANTHER" id="PTHR34106:SF5">
    <property type="entry name" value="GLYCOSIDASE"/>
    <property type="match status" value="1"/>
</dbReference>
<dbReference type="Proteomes" id="UP000297693">
    <property type="component" value="Unassembled WGS sequence"/>
</dbReference>